<dbReference type="OrthoDB" id="9805416at2"/>
<dbReference type="PANTHER" id="PTHR42789">
    <property type="entry name" value="D-ISOMER SPECIFIC 2-HYDROXYACID DEHYDROGENASE FAMILY PROTEIN (AFU_ORTHOLOGUE AFUA_6G10090)"/>
    <property type="match status" value="1"/>
</dbReference>
<comment type="similarity">
    <text evidence="1 4">Belongs to the D-isomer specific 2-hydroxyacid dehydrogenase family.</text>
</comment>
<evidence type="ECO:0000259" key="6">
    <source>
        <dbReference type="Pfam" id="PF02826"/>
    </source>
</evidence>
<keyword evidence="2 4" id="KW-0560">Oxidoreductase</keyword>
<keyword evidence="3" id="KW-0520">NAD</keyword>
<accession>A0A3A3G568</accession>
<evidence type="ECO:0000313" key="7">
    <source>
        <dbReference type="EMBL" id="RJF97275.1"/>
    </source>
</evidence>
<evidence type="ECO:0000256" key="3">
    <source>
        <dbReference type="ARBA" id="ARBA00023027"/>
    </source>
</evidence>
<dbReference type="PANTHER" id="PTHR42789:SF1">
    <property type="entry name" value="D-ISOMER SPECIFIC 2-HYDROXYACID DEHYDROGENASE FAMILY PROTEIN (AFU_ORTHOLOGUE AFUA_6G10090)"/>
    <property type="match status" value="1"/>
</dbReference>
<dbReference type="InterPro" id="IPR006140">
    <property type="entry name" value="D-isomer_DH_NAD-bd"/>
</dbReference>
<dbReference type="GO" id="GO:0016616">
    <property type="term" value="F:oxidoreductase activity, acting on the CH-OH group of donors, NAD or NADP as acceptor"/>
    <property type="evidence" value="ECO:0007669"/>
    <property type="project" value="InterPro"/>
</dbReference>
<name>A0A3A3G568_9BURK</name>
<dbReference type="InterPro" id="IPR036291">
    <property type="entry name" value="NAD(P)-bd_dom_sf"/>
</dbReference>
<sequence length="327" mass="35553">MKIAILDDYQDCVRALDCFRLLDGHDVKIFNNSARGLGQLAIRLAEFEALVLIRERTVLSRALLQKLPRLKLISQTGKLSGHVDVDAATERGIAIAEGIGDPTAPAELTWALIMAATRKIPQYAANLRDGLWQSASVAPELNTLGTVLKRRTLGIWGYGRIGKMIAGYGKAFGMDVMIWGSDASRTAAEHHGYRTAASRETFFSDADILSLHLRLNDATRGIVSAADLARMKRSALLVNTSRAELIAPGALDVALRAGHPGFAALDVFETEPLPADSALLRYANVLATPHIGYVEKDSYEIYFAAAFQNIVDFANGTPRNILNPQVL</sequence>
<feature type="domain" description="D-isomer specific 2-hydroxyacid dehydrogenase catalytic" evidence="5">
    <location>
        <begin position="13"/>
        <end position="323"/>
    </location>
</feature>
<evidence type="ECO:0000259" key="5">
    <source>
        <dbReference type="Pfam" id="PF00389"/>
    </source>
</evidence>
<dbReference type="Pfam" id="PF02826">
    <property type="entry name" value="2-Hacid_dh_C"/>
    <property type="match status" value="1"/>
</dbReference>
<comment type="caution">
    <text evidence="7">The sequence shown here is derived from an EMBL/GenBank/DDBJ whole genome shotgun (WGS) entry which is preliminary data.</text>
</comment>
<gene>
    <name evidence="7" type="ORF">D3871_01030</name>
</gene>
<dbReference type="AlphaFoldDB" id="A0A3A3G568"/>
<evidence type="ECO:0000256" key="1">
    <source>
        <dbReference type="ARBA" id="ARBA00005854"/>
    </source>
</evidence>
<feature type="domain" description="D-isomer specific 2-hydroxyacid dehydrogenase NAD-binding" evidence="6">
    <location>
        <begin position="111"/>
        <end position="292"/>
    </location>
</feature>
<dbReference type="Pfam" id="PF00389">
    <property type="entry name" value="2-Hacid_dh"/>
    <property type="match status" value="1"/>
</dbReference>
<reference evidence="8" key="1">
    <citation type="submission" date="2018-09" db="EMBL/GenBank/DDBJ databases">
        <authorList>
            <person name="Zhu H."/>
        </authorList>
    </citation>
    <scope>NUCLEOTIDE SEQUENCE [LARGE SCALE GENOMIC DNA]</scope>
    <source>
        <strain evidence="8">K1R23-30</strain>
    </source>
</reference>
<dbReference type="GO" id="GO:0051287">
    <property type="term" value="F:NAD binding"/>
    <property type="evidence" value="ECO:0007669"/>
    <property type="project" value="InterPro"/>
</dbReference>
<evidence type="ECO:0000313" key="8">
    <source>
        <dbReference type="Proteomes" id="UP000265955"/>
    </source>
</evidence>
<dbReference type="Gene3D" id="3.40.50.720">
    <property type="entry name" value="NAD(P)-binding Rossmann-like Domain"/>
    <property type="match status" value="2"/>
</dbReference>
<dbReference type="InterPro" id="IPR050857">
    <property type="entry name" value="D-2-hydroxyacid_DH"/>
</dbReference>
<proteinExistence type="inferred from homology"/>
<evidence type="ECO:0000256" key="2">
    <source>
        <dbReference type="ARBA" id="ARBA00023002"/>
    </source>
</evidence>
<dbReference type="InterPro" id="IPR006139">
    <property type="entry name" value="D-isomer_2_OHA_DH_cat_dom"/>
</dbReference>
<organism evidence="7 8">
    <name type="scientific">Noviherbaspirillum saxi</name>
    <dbReference type="NCBI Taxonomy" id="2320863"/>
    <lineage>
        <taxon>Bacteria</taxon>
        <taxon>Pseudomonadati</taxon>
        <taxon>Pseudomonadota</taxon>
        <taxon>Betaproteobacteria</taxon>
        <taxon>Burkholderiales</taxon>
        <taxon>Oxalobacteraceae</taxon>
        <taxon>Noviherbaspirillum</taxon>
    </lineage>
</organism>
<dbReference type="RefSeq" id="WP_119767225.1">
    <property type="nucleotide sequence ID" value="NZ_QYUO01000001.1"/>
</dbReference>
<dbReference type="EMBL" id="QYUO01000001">
    <property type="protein sequence ID" value="RJF97275.1"/>
    <property type="molecule type" value="Genomic_DNA"/>
</dbReference>
<protein>
    <submittedName>
        <fullName evidence="7">D-2-hydroxyacid dehydrogenase family protein</fullName>
    </submittedName>
</protein>
<dbReference type="SUPFAM" id="SSF51735">
    <property type="entry name" value="NAD(P)-binding Rossmann-fold domains"/>
    <property type="match status" value="1"/>
</dbReference>
<dbReference type="CDD" id="cd12169">
    <property type="entry name" value="PGDH_like_1"/>
    <property type="match status" value="1"/>
</dbReference>
<keyword evidence="8" id="KW-1185">Reference proteome</keyword>
<dbReference type="SUPFAM" id="SSF52283">
    <property type="entry name" value="Formate/glycerate dehydrogenase catalytic domain-like"/>
    <property type="match status" value="1"/>
</dbReference>
<dbReference type="Proteomes" id="UP000265955">
    <property type="component" value="Unassembled WGS sequence"/>
</dbReference>
<evidence type="ECO:0000256" key="4">
    <source>
        <dbReference type="RuleBase" id="RU003719"/>
    </source>
</evidence>